<name>A0A6P5JGL3_PHACI</name>
<keyword evidence="2 8" id="KW-0812">Transmembrane</keyword>
<organism evidence="11 12">
    <name type="scientific">Phascolarctos cinereus</name>
    <name type="common">Koala</name>
    <dbReference type="NCBI Taxonomy" id="38626"/>
    <lineage>
        <taxon>Eukaryota</taxon>
        <taxon>Metazoa</taxon>
        <taxon>Chordata</taxon>
        <taxon>Craniata</taxon>
        <taxon>Vertebrata</taxon>
        <taxon>Euteleostomi</taxon>
        <taxon>Mammalia</taxon>
        <taxon>Metatheria</taxon>
        <taxon>Diprotodontia</taxon>
        <taxon>Phascolarctidae</taxon>
        <taxon>Phascolarctos</taxon>
    </lineage>
</organism>
<keyword evidence="7 8" id="KW-0807">Transducer</keyword>
<dbReference type="InterPro" id="IPR000276">
    <property type="entry name" value="GPCR_Rhodpsn"/>
</dbReference>
<evidence type="ECO:0000256" key="7">
    <source>
        <dbReference type="ARBA" id="ARBA00023224"/>
    </source>
</evidence>
<keyword evidence="5 9" id="KW-0472">Membrane</keyword>
<dbReference type="InterPro" id="IPR017452">
    <property type="entry name" value="GPCR_Rhodpsn_7TM"/>
</dbReference>
<dbReference type="GeneID" id="110199669"/>
<dbReference type="Pfam" id="PF13853">
    <property type="entry name" value="7tm_4"/>
    <property type="match status" value="1"/>
</dbReference>
<evidence type="ECO:0000256" key="4">
    <source>
        <dbReference type="ARBA" id="ARBA00023040"/>
    </source>
</evidence>
<feature type="transmembrane region" description="Helical" evidence="9">
    <location>
        <begin position="252"/>
        <end position="274"/>
    </location>
</feature>
<comment type="subcellular location">
    <subcellularLocation>
        <location evidence="9">Cell membrane</location>
        <topology evidence="9">Multi-pass membrane protein</topology>
    </subcellularLocation>
    <subcellularLocation>
        <location evidence="1">Membrane</location>
        <topology evidence="1">Multi-pass membrane protein</topology>
    </subcellularLocation>
</comment>
<feature type="transmembrane region" description="Helical" evidence="9">
    <location>
        <begin position="113"/>
        <end position="132"/>
    </location>
</feature>
<evidence type="ECO:0000313" key="12">
    <source>
        <dbReference type="RefSeq" id="XP_020830206.1"/>
    </source>
</evidence>
<dbReference type="PRINTS" id="PR00245">
    <property type="entry name" value="OLFACTORYR"/>
</dbReference>
<keyword evidence="9" id="KW-1003">Cell membrane</keyword>
<dbReference type="KEGG" id="pcw:110199669"/>
<dbReference type="PROSITE" id="PS50262">
    <property type="entry name" value="G_PROTEIN_RECEP_F1_2"/>
    <property type="match status" value="1"/>
</dbReference>
<dbReference type="PANTHER" id="PTHR48018">
    <property type="entry name" value="OLFACTORY RECEPTOR"/>
    <property type="match status" value="1"/>
</dbReference>
<keyword evidence="11" id="KW-1185">Reference proteome</keyword>
<keyword evidence="3 9" id="KW-1133">Transmembrane helix</keyword>
<comment type="similarity">
    <text evidence="8">Belongs to the G-protein coupled receptor 1 family.</text>
</comment>
<dbReference type="FunCoup" id="A0A6P5JGL3">
    <property type="interactions" value="410"/>
</dbReference>
<keyword evidence="9" id="KW-0552">Olfaction</keyword>
<gene>
    <name evidence="12" type="primary">LOC110199669</name>
</gene>
<accession>A0A6P5JGL3</accession>
<keyword evidence="9" id="KW-0716">Sensory transduction</keyword>
<feature type="transmembrane region" description="Helical" evidence="9">
    <location>
        <begin position="74"/>
        <end position="101"/>
    </location>
</feature>
<dbReference type="GO" id="GO:0004984">
    <property type="term" value="F:olfactory receptor activity"/>
    <property type="evidence" value="ECO:0007669"/>
    <property type="project" value="InterPro"/>
</dbReference>
<evidence type="ECO:0000256" key="2">
    <source>
        <dbReference type="ARBA" id="ARBA00022692"/>
    </source>
</evidence>
<protein>
    <recommendedName>
        <fullName evidence="9">Olfactory receptor</fullName>
    </recommendedName>
</protein>
<evidence type="ECO:0000256" key="3">
    <source>
        <dbReference type="ARBA" id="ARBA00022989"/>
    </source>
</evidence>
<evidence type="ECO:0000256" key="1">
    <source>
        <dbReference type="ARBA" id="ARBA00004141"/>
    </source>
</evidence>
<dbReference type="CDD" id="cd15230">
    <property type="entry name" value="7tmA_OR5-like"/>
    <property type="match status" value="1"/>
</dbReference>
<keyword evidence="6 8" id="KW-0675">Receptor</keyword>
<dbReference type="PROSITE" id="PS00237">
    <property type="entry name" value="G_PROTEIN_RECEP_F1_1"/>
    <property type="match status" value="1"/>
</dbReference>
<feature type="domain" description="G-protein coupled receptors family 1 profile" evidence="10">
    <location>
        <begin position="55"/>
        <end position="304"/>
    </location>
</feature>
<dbReference type="InterPro" id="IPR000725">
    <property type="entry name" value="Olfact_rcpt"/>
</dbReference>
<dbReference type="SUPFAM" id="SSF81321">
    <property type="entry name" value="Family A G protein-coupled receptor-like"/>
    <property type="match status" value="1"/>
</dbReference>
<reference evidence="12" key="1">
    <citation type="submission" date="2025-08" db="UniProtKB">
        <authorList>
            <consortium name="RefSeq"/>
        </authorList>
    </citation>
    <scope>IDENTIFICATION</scope>
    <source>
        <tissue evidence="12">Spleen</tissue>
    </source>
</reference>
<dbReference type="PRINTS" id="PR00237">
    <property type="entry name" value="GPCRRHODOPSN"/>
</dbReference>
<evidence type="ECO:0000256" key="8">
    <source>
        <dbReference type="RuleBase" id="RU000688"/>
    </source>
</evidence>
<evidence type="ECO:0000256" key="5">
    <source>
        <dbReference type="ARBA" id="ARBA00023136"/>
    </source>
</evidence>
<feature type="transmembrane region" description="Helical" evidence="9">
    <location>
        <begin position="211"/>
        <end position="240"/>
    </location>
</feature>
<dbReference type="AlphaFoldDB" id="A0A6P5JGL3"/>
<feature type="transmembrane region" description="Helical" evidence="9">
    <location>
        <begin position="37"/>
        <end position="62"/>
    </location>
</feature>
<dbReference type="GO" id="GO:0005886">
    <property type="term" value="C:plasma membrane"/>
    <property type="evidence" value="ECO:0007669"/>
    <property type="project" value="UniProtKB-SubCell"/>
</dbReference>
<keyword evidence="4 8" id="KW-0297">G-protein coupled receptor</keyword>
<dbReference type="InParanoid" id="A0A6P5JGL3"/>
<proteinExistence type="inferred from homology"/>
<feature type="transmembrane region" description="Helical" evidence="9">
    <location>
        <begin position="286"/>
        <end position="306"/>
    </location>
</feature>
<evidence type="ECO:0000256" key="9">
    <source>
        <dbReference type="RuleBase" id="RU363047"/>
    </source>
</evidence>
<evidence type="ECO:0000256" key="6">
    <source>
        <dbReference type="ARBA" id="ARBA00023170"/>
    </source>
</evidence>
<dbReference type="Proteomes" id="UP000515140">
    <property type="component" value="Unplaced"/>
</dbReference>
<sequence length="328" mass="36501">MPFSPLPNQAIVESMAEQNHSTVTEFVLIGFTDHPNLGVILFLIFLSFYLITLLGNMGMVLLIRLDFHLHTPMYFFLSHLSLLDACYSSIIIPQILVTLIIGRTSVSYNSCATQFFFFTVCAGTECFLLSVMAYDRYVAISSPLLYSSAMTLGTRWGLVAGAYGGGLSGAILRTVCTFTLSFCGPNQINFFFCDLPPLLELSCSDTTTTQILILFFGNFVILANAVVILVSYLFIIRAILHIKSVGGRAKTFSTCASHLTAVMLFFGTLTFMYMCSNSNKSLEEDKVVSVFYTVVIPMLNPFIYSLRNKEVKAAFKKVINRLRVTQEM</sequence>
<dbReference type="FunFam" id="1.20.1070.10:FF:000003">
    <property type="entry name" value="Olfactory receptor"/>
    <property type="match status" value="1"/>
</dbReference>
<evidence type="ECO:0000313" key="11">
    <source>
        <dbReference type="Proteomes" id="UP000515140"/>
    </source>
</evidence>
<dbReference type="Gene3D" id="1.20.1070.10">
    <property type="entry name" value="Rhodopsin 7-helix transmembrane proteins"/>
    <property type="match status" value="1"/>
</dbReference>
<dbReference type="GO" id="GO:0004930">
    <property type="term" value="F:G protein-coupled receptor activity"/>
    <property type="evidence" value="ECO:0007669"/>
    <property type="project" value="UniProtKB-KW"/>
</dbReference>
<dbReference type="RefSeq" id="XP_020830206.1">
    <property type="nucleotide sequence ID" value="XM_020974547.1"/>
</dbReference>
<evidence type="ECO:0000259" key="10">
    <source>
        <dbReference type="PROSITE" id="PS50262"/>
    </source>
</evidence>